<accession>A0ABU8XCW8</accession>
<dbReference type="PANTHER" id="PTHR23303">
    <property type="entry name" value="CARBOXYPEPTIDASE REGULATORY REGION-CONTAINING"/>
    <property type="match status" value="1"/>
</dbReference>
<feature type="domain" description="SD-repeat containing protein B" evidence="4">
    <location>
        <begin position="531"/>
        <end position="663"/>
    </location>
</feature>
<feature type="domain" description="SD-repeat containing protein B" evidence="4">
    <location>
        <begin position="932"/>
        <end position="1054"/>
    </location>
</feature>
<dbReference type="RefSeq" id="WP_340337754.1">
    <property type="nucleotide sequence ID" value="NZ_JBBKZS010000012.1"/>
</dbReference>
<dbReference type="PROSITE" id="PS00018">
    <property type="entry name" value="EF_HAND_1"/>
    <property type="match status" value="1"/>
</dbReference>
<dbReference type="EMBL" id="JBBKZS010000012">
    <property type="protein sequence ID" value="MEJ8857682.1"/>
    <property type="molecule type" value="Genomic_DNA"/>
</dbReference>
<gene>
    <name evidence="5" type="ORF">WKW79_24135</name>
</gene>
<reference evidence="5 6" key="1">
    <citation type="submission" date="2024-03" db="EMBL/GenBank/DDBJ databases">
        <title>Novel species of the genus Variovorax.</title>
        <authorList>
            <person name="Liu Q."/>
            <person name="Xin Y.-H."/>
        </authorList>
    </citation>
    <scope>NUCLEOTIDE SEQUENCE [LARGE SCALE GENOMIC DNA]</scope>
    <source>
        <strain evidence="5 6">KACC 18901</strain>
    </source>
</reference>
<dbReference type="Gene3D" id="2.60.40.10">
    <property type="entry name" value="Immunoglobulins"/>
    <property type="match status" value="10"/>
</dbReference>
<dbReference type="Pfam" id="PF17963">
    <property type="entry name" value="Big_9"/>
    <property type="match status" value="1"/>
</dbReference>
<evidence type="ECO:0000256" key="3">
    <source>
        <dbReference type="ARBA" id="ARBA00022729"/>
    </source>
</evidence>
<feature type="domain" description="SD-repeat containing protein B" evidence="4">
    <location>
        <begin position="797"/>
        <end position="926"/>
    </location>
</feature>
<dbReference type="InterPro" id="IPR033764">
    <property type="entry name" value="Sdr_B"/>
</dbReference>
<comment type="caution">
    <text evidence="5">The sequence shown here is derived from an EMBL/GenBank/DDBJ whole genome shotgun (WGS) entry which is preliminary data.</text>
</comment>
<feature type="domain" description="SD-repeat containing protein B" evidence="4">
    <location>
        <begin position="1060"/>
        <end position="1192"/>
    </location>
</feature>
<evidence type="ECO:0000256" key="2">
    <source>
        <dbReference type="ARBA" id="ARBA00022525"/>
    </source>
</evidence>
<organism evidence="5 6">
    <name type="scientific">Variovorax robiniae</name>
    <dbReference type="NCBI Taxonomy" id="1836199"/>
    <lineage>
        <taxon>Bacteria</taxon>
        <taxon>Pseudomonadati</taxon>
        <taxon>Pseudomonadota</taxon>
        <taxon>Betaproteobacteria</taxon>
        <taxon>Burkholderiales</taxon>
        <taxon>Comamonadaceae</taxon>
        <taxon>Variovorax</taxon>
    </lineage>
</organism>
<proteinExistence type="predicted"/>
<dbReference type="Proteomes" id="UP001367030">
    <property type="component" value="Unassembled WGS sequence"/>
</dbReference>
<keyword evidence="3" id="KW-0732">Signal</keyword>
<keyword evidence="6" id="KW-1185">Reference proteome</keyword>
<dbReference type="SUPFAM" id="SSF117074">
    <property type="entry name" value="Hypothetical protein PA1324"/>
    <property type="match status" value="10"/>
</dbReference>
<sequence length="1932" mass="200870">MATPYFSTPTVITKPPEPGNDSYYDVLFNAVSPLGPAGTVLNGWCIQPFVKLEYNNGYTYSGFGYPAFEIAADNSFTSSGAINWLLNYYRSGVSNYTAMDVQNTIWQLIANDFTIPNGLANLALSHNDFVPDAGDILAVVIDPVNAQQVHDQNLIVETRAAKLGDRVWADSNANGIQDAGEAGIAAATVQLVRDVNGDGVISGPNEVLASTSTDVNGNYSFKGLTPGLGYQVRFLDPAGYDAASPRQADGSAASGTNSDGKLSNVIYLAPGEYNATIDSGFYKYASLGDRVWNDTNGNGIQDGGETGKSGVTVQLYTCGVGDQPGALIGTQTTDANGNYSFNGLKPGDYMVKFIANDGSVLSTANVGNDAFDSDAGANGFTGCYTLKSGETNNSVDAGFFKPGSIGDTVWLDTNRNGYQDEVNTGVAGVRVQLKGAGADGVFGTADDTTLQTTTTDASGKYLFSNLAAGDYQVQFGLPQGTAFTTANFGNNGYDTLDSDANQTTGRTDTITLATGQNRTDVDAGLVDKLGSLGDRVWFDTNRNGIQDPGEAGMANVLVRLNTVGADGVAGTADDVYVNQVFTDANGYYKFTNLAAGNYGVQVYGYNWGVDPTTQVFTKADAGTNDAVDSDITRITGGSSAPVGYTNVIALGKGEDNMTVDIGFTSKLGSIGDQVWVDTNRNGYQDDGNTGVPGITVQLKGAGADGVFGTADDTTLATTTTDANGKYLFTDLTAGNYQVQFSGLMPGTEFTTANFGNNGYDAQDSDANPLTGRTDTITLTAGQDRTDVDAGIRDKLSSLGDRVWFDGNRNGLQDPGEQGLANVLVRLYNVGADGVAGTGDDVYVADKWTDANGNYLFTDLNAGSYSVKTYNGWGLNAATQEATIPNAGSNDALDSDLTKLDADRVGGYTDVVKLGKGEQNLTVDIGITSRLGSIGDTVWMDTNRNGYQDDGNTGVGGITVQLKGAGADGVFGTADDTTLATTTTDANGKYLFTGLQAGNYQVQFSGLQPGTAFTTANLGNNGYDTADSDANQTTGRTDTITLTAGQDRTDVDAGIVDKLGSLGDRVWFDTNRNGIQDPGEAGMANVLVRLNTVGADGIAGTADDVYVNQMFTDANGYYKFTNLAAGNYGVQVYGYNWGVDPTTQVFTKADAGTNDAVDSDITKITGGSSAPVGYTNAITLGKGEDNLTVDIGFTSKLGSIGDQVWVDTNRNGYQDDGNTGVAGVTVQLKGAGADGVFGTADDTTLATTTTDANGKYLFKDLTAGNYQVQFNGLPPGMVFTTANFGNNAYDTADSDANRFTGRTDTITLATGQDRTDVDAGLVTAAALGDRVWLDANGNGQQDAGEVGVGGVLVTLNGAGADGVLGTADDTKAFTTTDNNGIYHFYGLNAGQYQVEFQQPGGFMFTKSDVGNDATDSDAGVNGKTAVITLAAGEQNFTVDAGVVATLGTNPDAVKVCEDRSVTFNVLANDNPGLKLIGVAHESASLDSTFQGRAGAISFTADGTVTYKTMTNYYGNDVLVYTVQDAAGKVSTQTVNVTINPVSDGPVAVGNGYHPGGWENQYVSGGVQHWVHTYNVADFGTFSDAADQLQQFGNYNVGVANDVDLWQGVVISGLKGSTAPYADITYYGQVLNFSQGQTYVIPLADIVNGKLALDFRAAYVSYDLGFQLQDNGTVANPYCYDGTVVSNSSDMIIYTPIALDLNGDGKIGVTGATSSYLKDPGAALGHTVMFDMAGNGTKVATEWFNGSGDGILIDNRDGNAAADMNGSRLFGDQGGAYGNGYYKLATMDANHDGKLSGAELKGIELWVDNGDAVVQQGEIHSLSDYGIESVGANLSLSYDAEGKLHIGSTATRTDGSTVLSEDVFFASAPAAALPTQAELLGDGSLDGLLGHVAPANVTAANDVAGAADVGDAAELMRKLVASLQQGAEAHTAAA</sequence>
<evidence type="ECO:0000313" key="5">
    <source>
        <dbReference type="EMBL" id="MEJ8857682.1"/>
    </source>
</evidence>
<comment type="subcellular location">
    <subcellularLocation>
        <location evidence="1">Secreted</location>
    </subcellularLocation>
</comment>
<dbReference type="PANTHER" id="PTHR23303:SF15">
    <property type="entry name" value="COLOSSIN-A"/>
    <property type="match status" value="1"/>
</dbReference>
<dbReference type="InterPro" id="IPR013783">
    <property type="entry name" value="Ig-like_fold"/>
</dbReference>
<evidence type="ECO:0000259" key="4">
    <source>
        <dbReference type="Pfam" id="PF17210"/>
    </source>
</evidence>
<feature type="domain" description="SD-repeat containing protein B" evidence="4">
    <location>
        <begin position="1198"/>
        <end position="1320"/>
    </location>
</feature>
<feature type="domain" description="SD-repeat containing protein B" evidence="4">
    <location>
        <begin position="285"/>
        <end position="399"/>
    </location>
</feature>
<feature type="domain" description="SD-repeat containing protein B" evidence="4">
    <location>
        <begin position="161"/>
        <end position="281"/>
    </location>
</feature>
<feature type="domain" description="SD-repeat containing protein B" evidence="4">
    <location>
        <begin position="404"/>
        <end position="525"/>
    </location>
</feature>
<feature type="domain" description="SD-repeat containing protein B" evidence="4">
    <location>
        <begin position="669"/>
        <end position="791"/>
    </location>
</feature>
<evidence type="ECO:0000313" key="6">
    <source>
        <dbReference type="Proteomes" id="UP001367030"/>
    </source>
</evidence>
<feature type="domain" description="SD-repeat containing protein B" evidence="4">
    <location>
        <begin position="1325"/>
        <end position="1441"/>
    </location>
</feature>
<protein>
    <submittedName>
        <fullName evidence="5">SdrD B-like domain-containing protein</fullName>
    </submittedName>
</protein>
<name>A0ABU8XCW8_9BURK</name>
<dbReference type="Pfam" id="PF17210">
    <property type="entry name" value="SdrD_B"/>
    <property type="match status" value="10"/>
</dbReference>
<evidence type="ECO:0000256" key="1">
    <source>
        <dbReference type="ARBA" id="ARBA00004613"/>
    </source>
</evidence>
<dbReference type="InterPro" id="IPR018247">
    <property type="entry name" value="EF_Hand_1_Ca_BS"/>
</dbReference>
<keyword evidence="2" id="KW-0964">Secreted</keyword>
<dbReference type="InterPro" id="IPR051417">
    <property type="entry name" value="SDr/BOS_complex"/>
</dbReference>